<dbReference type="GO" id="GO:0000151">
    <property type="term" value="C:ubiquitin ligase complex"/>
    <property type="evidence" value="ECO:0007669"/>
    <property type="project" value="TreeGrafter"/>
</dbReference>
<keyword evidence="7" id="KW-0862">Zinc</keyword>
<feature type="compositionally biased region" description="Low complexity" evidence="9">
    <location>
        <begin position="538"/>
        <end position="550"/>
    </location>
</feature>
<feature type="region of interest" description="Disordered" evidence="9">
    <location>
        <begin position="503"/>
        <end position="586"/>
    </location>
</feature>
<organism evidence="12 13">
    <name type="scientific">Colletotrichum gloeosporioides (strain Cg-14)</name>
    <name type="common">Anthracnose fungus</name>
    <name type="synonym">Glomerella cingulata</name>
    <dbReference type="NCBI Taxonomy" id="1237896"/>
    <lineage>
        <taxon>Eukaryota</taxon>
        <taxon>Fungi</taxon>
        <taxon>Dikarya</taxon>
        <taxon>Ascomycota</taxon>
        <taxon>Pezizomycotina</taxon>
        <taxon>Sordariomycetes</taxon>
        <taxon>Hypocreomycetidae</taxon>
        <taxon>Glomerellales</taxon>
        <taxon>Glomerellaceae</taxon>
        <taxon>Colletotrichum</taxon>
        <taxon>Colletotrichum gloeosporioides species complex</taxon>
    </lineage>
</organism>
<keyword evidence="2" id="KW-0808">Transferase</keyword>
<evidence type="ECO:0000259" key="11">
    <source>
        <dbReference type="PROSITE" id="PS51873"/>
    </source>
</evidence>
<feature type="region of interest" description="Disordered" evidence="9">
    <location>
        <begin position="454"/>
        <end position="474"/>
    </location>
</feature>
<keyword evidence="6" id="KW-0833">Ubl conjugation pathway</keyword>
<evidence type="ECO:0000259" key="10">
    <source>
        <dbReference type="PROSITE" id="PS50089"/>
    </source>
</evidence>
<evidence type="ECO:0000256" key="6">
    <source>
        <dbReference type="ARBA" id="ARBA00022786"/>
    </source>
</evidence>
<dbReference type="CDD" id="cd20335">
    <property type="entry name" value="BRcat_RBR"/>
    <property type="match status" value="1"/>
</dbReference>
<dbReference type="InterPro" id="IPR051628">
    <property type="entry name" value="LUBAC_E3_Ligases"/>
</dbReference>
<dbReference type="PANTHER" id="PTHR22770">
    <property type="entry name" value="UBIQUITIN CONJUGATING ENZYME 7 INTERACTING PROTEIN-RELATED"/>
    <property type="match status" value="1"/>
</dbReference>
<dbReference type="PROSITE" id="PS51873">
    <property type="entry name" value="TRIAD"/>
    <property type="match status" value="1"/>
</dbReference>
<evidence type="ECO:0000256" key="4">
    <source>
        <dbReference type="ARBA" id="ARBA00022737"/>
    </source>
</evidence>
<dbReference type="GO" id="GO:0004842">
    <property type="term" value="F:ubiquitin-protein transferase activity"/>
    <property type="evidence" value="ECO:0007669"/>
    <property type="project" value="TreeGrafter"/>
</dbReference>
<dbReference type="InterPro" id="IPR001841">
    <property type="entry name" value="Znf_RING"/>
</dbReference>
<dbReference type="EMBL" id="AMYD01000406">
    <property type="protein sequence ID" value="EQB57877.1"/>
    <property type="molecule type" value="Genomic_DNA"/>
</dbReference>
<evidence type="ECO:0000256" key="1">
    <source>
        <dbReference type="ARBA" id="ARBA00004906"/>
    </source>
</evidence>
<dbReference type="Pfam" id="PF01485">
    <property type="entry name" value="IBR"/>
    <property type="match status" value="1"/>
</dbReference>
<feature type="compositionally biased region" description="Acidic residues" evidence="9">
    <location>
        <begin position="458"/>
        <end position="467"/>
    </location>
</feature>
<sequence>MSSTTMIANRTSIAPANSSVVRHKLGVDMTITAGGEVTGFELTDATHKTLIWTGCASTVKISWLKDGARDVAYQYRKLLSYLETFAKVSHFTRPEEYDLRCTTKITLENSDQAAMAVKNLAYQYKDLHCVQAFEARIGVPHDQMSTISHKFNELHVLALRDGVSTELQRSETMATITVAGYNRLAVTNIKRQLAELIEQTAILDTTTIRAPKIQPERTCMACFDVLIRPVLPSCGHQSVFCAECLLETYRANHKKGPLRCTEQNNNGELCHQPIDLECLANNLPPALFEDFLDLAANAFVARNPNLVRHCPTPGCRQVYQPTPKTEGSMGTPKTCPDCLVRLCTTCGHQHDNESPCDSMIDTDLEQAKKDLEARDCPGCSTPIVKYDGCDKVECPGCGTFICWACMETYPTAIAAYNHMVKDHGTVGEGYILHDENGNPILPDDERIENELAELQFPVDDEDPEPAQDDGRDRDQEWTEYDLAKQEYLDDNKCYLDKDQYEEYGMRLEPTQDNSRDRGEERMEVRANKQSQPQQPMPDDAANNYHYNNYDSDGKQLIPDDVTGHPAAALESYPGNASCSLSHPSSL</sequence>
<comment type="pathway">
    <text evidence="1">Protein modification; protein ubiquitination.</text>
</comment>
<dbReference type="AlphaFoldDB" id="T0KPU4"/>
<dbReference type="Pfam" id="PF26200">
    <property type="entry name" value="Rcat_RNF216"/>
    <property type="match status" value="1"/>
</dbReference>
<feature type="compositionally biased region" description="Polar residues" evidence="9">
    <location>
        <begin position="574"/>
        <end position="586"/>
    </location>
</feature>
<dbReference type="SUPFAM" id="SSF57850">
    <property type="entry name" value="RING/U-box"/>
    <property type="match status" value="2"/>
</dbReference>
<proteinExistence type="predicted"/>
<evidence type="ECO:0000313" key="12">
    <source>
        <dbReference type="EMBL" id="EQB57877.1"/>
    </source>
</evidence>
<reference evidence="13" key="1">
    <citation type="journal article" date="2013" name="Mol. Plant Microbe Interact.">
        <title>Global aspects of pacC regulation of pathogenicity genes in Colletotrichum gloeosporioides as revealed by transcriptome analysis.</title>
        <authorList>
            <person name="Alkan N."/>
            <person name="Meng X."/>
            <person name="Friedlander G."/>
            <person name="Reuveni E."/>
            <person name="Sukno S."/>
            <person name="Sherman A."/>
            <person name="Thon M."/>
            <person name="Fluhr R."/>
            <person name="Prusky D."/>
        </authorList>
    </citation>
    <scope>NUCLEOTIDE SEQUENCE [LARGE SCALE GENOMIC DNA]</scope>
    <source>
        <strain evidence="13">Cg-14</strain>
    </source>
</reference>
<keyword evidence="5 8" id="KW-0863">Zinc-finger</keyword>
<dbReference type="GO" id="GO:0008270">
    <property type="term" value="F:zinc ion binding"/>
    <property type="evidence" value="ECO:0007669"/>
    <property type="project" value="UniProtKB-KW"/>
</dbReference>
<dbReference type="Proteomes" id="UP000015530">
    <property type="component" value="Unassembled WGS sequence"/>
</dbReference>
<dbReference type="Gene3D" id="1.20.120.1750">
    <property type="match status" value="1"/>
</dbReference>
<evidence type="ECO:0008006" key="14">
    <source>
        <dbReference type="Google" id="ProtNLM"/>
    </source>
</evidence>
<dbReference type="OrthoDB" id="10009520at2759"/>
<evidence type="ECO:0000256" key="8">
    <source>
        <dbReference type="PROSITE-ProRule" id="PRU00175"/>
    </source>
</evidence>
<evidence type="ECO:0000256" key="5">
    <source>
        <dbReference type="ARBA" id="ARBA00022771"/>
    </source>
</evidence>
<dbReference type="PANTHER" id="PTHR22770:SF13">
    <property type="entry name" value="RING-TYPE DOMAIN-CONTAINING PROTEIN"/>
    <property type="match status" value="1"/>
</dbReference>
<dbReference type="GO" id="GO:0097039">
    <property type="term" value="P:protein linear polyubiquitination"/>
    <property type="evidence" value="ECO:0007669"/>
    <property type="project" value="TreeGrafter"/>
</dbReference>
<feature type="compositionally biased region" description="Basic and acidic residues" evidence="9">
    <location>
        <begin position="513"/>
        <end position="526"/>
    </location>
</feature>
<dbReference type="InterPro" id="IPR013083">
    <property type="entry name" value="Znf_RING/FYVE/PHD"/>
</dbReference>
<dbReference type="InterPro" id="IPR002867">
    <property type="entry name" value="IBR_dom"/>
</dbReference>
<evidence type="ECO:0000256" key="3">
    <source>
        <dbReference type="ARBA" id="ARBA00022723"/>
    </source>
</evidence>
<evidence type="ECO:0000256" key="7">
    <source>
        <dbReference type="ARBA" id="ARBA00022833"/>
    </source>
</evidence>
<dbReference type="STRING" id="1237896.T0KPU4"/>
<keyword evidence="4" id="KW-0677">Repeat</keyword>
<keyword evidence="3" id="KW-0479">Metal-binding</keyword>
<accession>T0KPU4</accession>
<feature type="domain" description="RING-type" evidence="10">
    <location>
        <begin position="219"/>
        <end position="260"/>
    </location>
</feature>
<dbReference type="Gene3D" id="3.30.40.10">
    <property type="entry name" value="Zinc/RING finger domain, C3HC4 (zinc finger)"/>
    <property type="match status" value="1"/>
</dbReference>
<dbReference type="HOGENOM" id="CLU_572384_0_0_1"/>
<dbReference type="CDD" id="cd16449">
    <property type="entry name" value="RING-HC"/>
    <property type="match status" value="1"/>
</dbReference>
<name>T0KPU4_COLGC</name>
<dbReference type="InterPro" id="IPR044066">
    <property type="entry name" value="TRIAD_supradom"/>
</dbReference>
<feature type="domain" description="RING-type" evidence="11">
    <location>
        <begin position="215"/>
        <end position="430"/>
    </location>
</feature>
<dbReference type="PROSITE" id="PS50089">
    <property type="entry name" value="ZF_RING_2"/>
    <property type="match status" value="1"/>
</dbReference>
<gene>
    <name evidence="12" type="ORF">CGLO_01953</name>
</gene>
<dbReference type="GO" id="GO:0043161">
    <property type="term" value="P:proteasome-mediated ubiquitin-dependent protein catabolic process"/>
    <property type="evidence" value="ECO:0007669"/>
    <property type="project" value="TreeGrafter"/>
</dbReference>
<evidence type="ECO:0000256" key="2">
    <source>
        <dbReference type="ARBA" id="ARBA00022679"/>
    </source>
</evidence>
<evidence type="ECO:0000313" key="13">
    <source>
        <dbReference type="Proteomes" id="UP000015530"/>
    </source>
</evidence>
<protein>
    <recommendedName>
        <fullName evidence="14">RING-type domain-containing protein</fullName>
    </recommendedName>
</protein>
<comment type="caution">
    <text evidence="12">The sequence shown here is derived from an EMBL/GenBank/DDBJ whole genome shotgun (WGS) entry which is preliminary data.</text>
</comment>
<dbReference type="GO" id="GO:0043130">
    <property type="term" value="F:ubiquitin binding"/>
    <property type="evidence" value="ECO:0007669"/>
    <property type="project" value="TreeGrafter"/>
</dbReference>
<evidence type="ECO:0000256" key="9">
    <source>
        <dbReference type="SAM" id="MobiDB-lite"/>
    </source>
</evidence>